<keyword evidence="1" id="KW-0732">Signal</keyword>
<organism evidence="2 3">
    <name type="scientific">Lepraria neglecta</name>
    <dbReference type="NCBI Taxonomy" id="209136"/>
    <lineage>
        <taxon>Eukaryota</taxon>
        <taxon>Fungi</taxon>
        <taxon>Dikarya</taxon>
        <taxon>Ascomycota</taxon>
        <taxon>Pezizomycotina</taxon>
        <taxon>Lecanoromycetes</taxon>
        <taxon>OSLEUM clade</taxon>
        <taxon>Lecanoromycetidae</taxon>
        <taxon>Lecanorales</taxon>
        <taxon>Lecanorineae</taxon>
        <taxon>Stereocaulaceae</taxon>
        <taxon>Lepraria</taxon>
    </lineage>
</organism>
<dbReference type="Proteomes" id="UP001276659">
    <property type="component" value="Unassembled WGS sequence"/>
</dbReference>
<evidence type="ECO:0000256" key="1">
    <source>
        <dbReference type="SAM" id="SignalP"/>
    </source>
</evidence>
<protein>
    <submittedName>
        <fullName evidence="2">Uncharacterized protein</fullName>
    </submittedName>
</protein>
<evidence type="ECO:0000313" key="3">
    <source>
        <dbReference type="Proteomes" id="UP001276659"/>
    </source>
</evidence>
<comment type="caution">
    <text evidence="2">The sequence shown here is derived from an EMBL/GenBank/DDBJ whole genome shotgun (WGS) entry which is preliminary data.</text>
</comment>
<dbReference type="EMBL" id="JASNWA010000009">
    <property type="protein sequence ID" value="KAK3169576.1"/>
    <property type="molecule type" value="Genomic_DNA"/>
</dbReference>
<accession>A0AAD9Z137</accession>
<proteinExistence type="predicted"/>
<feature type="signal peptide" evidence="1">
    <location>
        <begin position="1"/>
        <end position="26"/>
    </location>
</feature>
<sequence>MVGYRAFGGLTDGFLLVWMIVGGAQKQQTAYLDEIPVEMKVKVMKTAPDLQSLRSIAQTSPAYHEAYLRAEEDIIKTVATNGLIVDGIDLLGPLTALKAATINQQGTDGNSRAEQLLTHFKQAGQTGQCKPRFDLPTKCSQPHQPLAVSYSENRRIQRAFYRREIYAQLFGYPQVSFEHFRGAVDLPPVEMQAELLLKHLPWHEVEEFSCLLDYAQSQWASILEKLAGKVKEDNRKLPDGFEAGTPVELDDLTGSKGEDNVLALLCLGPRFLHKALTSSHEDLEQLIIPYIHVTYPPSAFSDCLTEHKSASEQWGNPAHEFEGEGRKPSAGWLLTAWWVQRGYPHRPEFKKWGYAMWEQERFDDWGLSRKDVLNMCGIT</sequence>
<feature type="chain" id="PRO_5042079197" evidence="1">
    <location>
        <begin position="27"/>
        <end position="379"/>
    </location>
</feature>
<name>A0AAD9Z137_9LECA</name>
<gene>
    <name evidence="2" type="ORF">OEA41_008960</name>
</gene>
<dbReference type="AlphaFoldDB" id="A0AAD9Z137"/>
<evidence type="ECO:0000313" key="2">
    <source>
        <dbReference type="EMBL" id="KAK3169576.1"/>
    </source>
</evidence>
<reference evidence="2" key="1">
    <citation type="submission" date="2022-11" db="EMBL/GenBank/DDBJ databases">
        <title>Chromosomal genome sequence assembly and mating type (MAT) locus characterization of the leprose asexual lichenized fungus Lepraria neglecta (Nyl.) Erichsen.</title>
        <authorList>
            <person name="Allen J.L."/>
            <person name="Pfeffer B."/>
        </authorList>
    </citation>
    <scope>NUCLEOTIDE SEQUENCE</scope>
    <source>
        <strain evidence="2">Allen 5258</strain>
    </source>
</reference>
<keyword evidence="3" id="KW-1185">Reference proteome</keyword>